<dbReference type="EMBL" id="GBRH01240319">
    <property type="protein sequence ID" value="JAD57576.1"/>
    <property type="molecule type" value="Transcribed_RNA"/>
</dbReference>
<reference evidence="1" key="2">
    <citation type="journal article" date="2015" name="Data Brief">
        <title>Shoot transcriptome of the giant reed, Arundo donax.</title>
        <authorList>
            <person name="Barrero R.A."/>
            <person name="Guerrero F.D."/>
            <person name="Moolhuijzen P."/>
            <person name="Goolsby J.A."/>
            <person name="Tidwell J."/>
            <person name="Bellgard S.E."/>
            <person name="Bellgard M.I."/>
        </authorList>
    </citation>
    <scope>NUCLEOTIDE SEQUENCE</scope>
    <source>
        <tissue evidence="1">Shoot tissue taken approximately 20 cm above the soil surface</tissue>
    </source>
</reference>
<dbReference type="AlphaFoldDB" id="A0A0A9B2J9"/>
<name>A0A0A9B2J9_ARUDO</name>
<evidence type="ECO:0000313" key="1">
    <source>
        <dbReference type="EMBL" id="JAD57576.1"/>
    </source>
</evidence>
<proteinExistence type="predicted"/>
<protein>
    <submittedName>
        <fullName evidence="1">Uncharacterized protein</fullName>
    </submittedName>
</protein>
<accession>A0A0A9B2J9</accession>
<organism evidence="1">
    <name type="scientific">Arundo donax</name>
    <name type="common">Giant reed</name>
    <name type="synonym">Donax arundinaceus</name>
    <dbReference type="NCBI Taxonomy" id="35708"/>
    <lineage>
        <taxon>Eukaryota</taxon>
        <taxon>Viridiplantae</taxon>
        <taxon>Streptophyta</taxon>
        <taxon>Embryophyta</taxon>
        <taxon>Tracheophyta</taxon>
        <taxon>Spermatophyta</taxon>
        <taxon>Magnoliopsida</taxon>
        <taxon>Liliopsida</taxon>
        <taxon>Poales</taxon>
        <taxon>Poaceae</taxon>
        <taxon>PACMAD clade</taxon>
        <taxon>Arundinoideae</taxon>
        <taxon>Arundineae</taxon>
        <taxon>Arundo</taxon>
    </lineage>
</organism>
<sequence>MLCQRSAYERSEFLIFCIGVGERTELTSCYLQHCSL</sequence>
<reference evidence="1" key="1">
    <citation type="submission" date="2014-09" db="EMBL/GenBank/DDBJ databases">
        <authorList>
            <person name="Magalhaes I.L.F."/>
            <person name="Oliveira U."/>
            <person name="Santos F.R."/>
            <person name="Vidigal T.H.D.A."/>
            <person name="Brescovit A.D."/>
            <person name="Santos A.J."/>
        </authorList>
    </citation>
    <scope>NUCLEOTIDE SEQUENCE</scope>
    <source>
        <tissue evidence="1">Shoot tissue taken approximately 20 cm above the soil surface</tissue>
    </source>
</reference>